<accession>A0A0A8YPT3</accession>
<dbReference type="EMBL" id="GBRH01271045">
    <property type="protein sequence ID" value="JAD26850.1"/>
    <property type="molecule type" value="Transcribed_RNA"/>
</dbReference>
<protein>
    <submittedName>
        <fullName evidence="1">Uncharacterized protein</fullName>
    </submittedName>
</protein>
<reference evidence="1" key="2">
    <citation type="journal article" date="2015" name="Data Brief">
        <title>Shoot transcriptome of the giant reed, Arundo donax.</title>
        <authorList>
            <person name="Barrero R.A."/>
            <person name="Guerrero F.D."/>
            <person name="Moolhuijzen P."/>
            <person name="Goolsby J.A."/>
            <person name="Tidwell J."/>
            <person name="Bellgard S.E."/>
            <person name="Bellgard M.I."/>
        </authorList>
    </citation>
    <scope>NUCLEOTIDE SEQUENCE</scope>
    <source>
        <tissue evidence="1">Shoot tissue taken approximately 20 cm above the soil surface</tissue>
    </source>
</reference>
<proteinExistence type="predicted"/>
<evidence type="ECO:0000313" key="1">
    <source>
        <dbReference type="EMBL" id="JAD26850.1"/>
    </source>
</evidence>
<name>A0A0A8YPT3_ARUDO</name>
<organism evidence="1">
    <name type="scientific">Arundo donax</name>
    <name type="common">Giant reed</name>
    <name type="synonym">Donax arundinaceus</name>
    <dbReference type="NCBI Taxonomy" id="35708"/>
    <lineage>
        <taxon>Eukaryota</taxon>
        <taxon>Viridiplantae</taxon>
        <taxon>Streptophyta</taxon>
        <taxon>Embryophyta</taxon>
        <taxon>Tracheophyta</taxon>
        <taxon>Spermatophyta</taxon>
        <taxon>Magnoliopsida</taxon>
        <taxon>Liliopsida</taxon>
        <taxon>Poales</taxon>
        <taxon>Poaceae</taxon>
        <taxon>PACMAD clade</taxon>
        <taxon>Arundinoideae</taxon>
        <taxon>Arundineae</taxon>
        <taxon>Arundo</taxon>
    </lineage>
</organism>
<sequence>MFEVQSLEQVHQEVEDVDEQLRLALPKNLIAHQSMQMSQRVMVSEACSRKLCARRCVRWECGVATVAEGEELFFHIKDRRRCLSYRVSGRKERINLDIITQVNER</sequence>
<dbReference type="AlphaFoldDB" id="A0A0A8YPT3"/>
<reference evidence="1" key="1">
    <citation type="submission" date="2014-09" db="EMBL/GenBank/DDBJ databases">
        <authorList>
            <person name="Magalhaes I.L.F."/>
            <person name="Oliveira U."/>
            <person name="Santos F.R."/>
            <person name="Vidigal T.H.D.A."/>
            <person name="Brescovit A.D."/>
            <person name="Santos A.J."/>
        </authorList>
    </citation>
    <scope>NUCLEOTIDE SEQUENCE</scope>
    <source>
        <tissue evidence="1">Shoot tissue taken approximately 20 cm above the soil surface</tissue>
    </source>
</reference>